<reference evidence="1" key="1">
    <citation type="submission" date="2013-07" db="EMBL/GenBank/DDBJ databases">
        <title>The genome of an arbuscular mycorrhizal fungus provides insights into the evolution of the oldest plant symbiosis.</title>
        <authorList>
            <consortium name="DOE Joint Genome Institute"/>
            <person name="Tisserant E."/>
            <person name="Malbreil M."/>
            <person name="Kuo A."/>
            <person name="Kohler A."/>
            <person name="Symeonidi A."/>
            <person name="Balestrini R."/>
            <person name="Charron P."/>
            <person name="Duensing N."/>
            <person name="Frei-dit-Frey N."/>
            <person name="Gianinazzi-Pearson V."/>
            <person name="Gilbert B."/>
            <person name="Handa Y."/>
            <person name="Hijri M."/>
            <person name="Kaul R."/>
            <person name="Kawaguchi M."/>
            <person name="Krajinski F."/>
            <person name="Lammers P."/>
            <person name="Lapierre D."/>
            <person name="Masclaux F.G."/>
            <person name="Murat C."/>
            <person name="Morin E."/>
            <person name="Ndikumana S."/>
            <person name="Pagni M."/>
            <person name="Petitpierre D."/>
            <person name="Requena N."/>
            <person name="Rosikiewicz P."/>
            <person name="Riley R."/>
            <person name="Saito K."/>
            <person name="San Clemente H."/>
            <person name="Shapiro H."/>
            <person name="van Tuinen D."/>
            <person name="Becard G."/>
            <person name="Bonfante P."/>
            <person name="Paszkowski U."/>
            <person name="Shachar-Hill Y."/>
            <person name="Young J.P."/>
            <person name="Sanders I.R."/>
            <person name="Henrissat B."/>
            <person name="Rensing S.A."/>
            <person name="Grigoriev I.V."/>
            <person name="Corradi N."/>
            <person name="Roux C."/>
            <person name="Martin F."/>
        </authorList>
    </citation>
    <scope>NUCLEOTIDE SEQUENCE</scope>
    <source>
        <strain evidence="1">DAOM 197198</strain>
    </source>
</reference>
<name>U9TEQ9_RHIID</name>
<sequence>MVIRCGNSFIAENSDMTSRDFPYLRVALCASYRNCYSEWLILRPYISVRSRFTIALRQFVLLYGFYFDKNKYYDKRVSTFTITRRSYVIVGAVPKSKISWSCEINLIGPFSRYSSSFSSTNFGIQLKKIILLLVTCEQHSF</sequence>
<protein>
    <submittedName>
        <fullName evidence="1">Uncharacterized protein</fullName>
    </submittedName>
</protein>
<evidence type="ECO:0000313" key="1">
    <source>
        <dbReference type="EMBL" id="ESA06629.1"/>
    </source>
</evidence>
<proteinExistence type="predicted"/>
<gene>
    <name evidence="1" type="ORF">GLOINDRAFT_99190</name>
</gene>
<accession>U9TEQ9</accession>
<dbReference type="EMBL" id="KI291373">
    <property type="protein sequence ID" value="ESA06629.1"/>
    <property type="molecule type" value="Genomic_DNA"/>
</dbReference>
<organism evidence="1">
    <name type="scientific">Rhizophagus irregularis (strain DAOM 181602 / DAOM 197198 / MUCL 43194)</name>
    <name type="common">Arbuscular mycorrhizal fungus</name>
    <name type="synonym">Glomus intraradices</name>
    <dbReference type="NCBI Taxonomy" id="747089"/>
    <lineage>
        <taxon>Eukaryota</taxon>
        <taxon>Fungi</taxon>
        <taxon>Fungi incertae sedis</taxon>
        <taxon>Mucoromycota</taxon>
        <taxon>Glomeromycotina</taxon>
        <taxon>Glomeromycetes</taxon>
        <taxon>Glomerales</taxon>
        <taxon>Glomeraceae</taxon>
        <taxon>Rhizophagus</taxon>
    </lineage>
</organism>
<dbReference type="HOGENOM" id="CLU_1826329_0_0_1"/>
<dbReference type="AlphaFoldDB" id="U9TEQ9"/>